<dbReference type="InterPro" id="IPR039448">
    <property type="entry name" value="Beta_helix"/>
</dbReference>
<dbReference type="Proteomes" id="UP000217265">
    <property type="component" value="Chromosome"/>
</dbReference>
<evidence type="ECO:0000259" key="3">
    <source>
        <dbReference type="Pfam" id="PF21231"/>
    </source>
</evidence>
<feature type="domain" description="Golvesin/Xly CBD-like" evidence="4">
    <location>
        <begin position="628"/>
        <end position="743"/>
    </location>
</feature>
<organism evidence="5 6">
    <name type="scientific">Nibricoccus aquaticus</name>
    <dbReference type="NCBI Taxonomy" id="2576891"/>
    <lineage>
        <taxon>Bacteria</taxon>
        <taxon>Pseudomonadati</taxon>
        <taxon>Verrucomicrobiota</taxon>
        <taxon>Opitutia</taxon>
        <taxon>Opitutales</taxon>
        <taxon>Opitutaceae</taxon>
        <taxon>Nibricoccus</taxon>
    </lineage>
</organism>
<dbReference type="InterPro" id="IPR048482">
    <property type="entry name" value="GH141_ins"/>
</dbReference>
<dbReference type="SUPFAM" id="SSF51126">
    <property type="entry name" value="Pectin lyase-like"/>
    <property type="match status" value="1"/>
</dbReference>
<dbReference type="KEGG" id="vbh:CMV30_17245"/>
<dbReference type="InterPro" id="IPR012334">
    <property type="entry name" value="Pectin_lyas_fold"/>
</dbReference>
<evidence type="ECO:0000256" key="1">
    <source>
        <dbReference type="SAM" id="SignalP"/>
    </source>
</evidence>
<dbReference type="Gene3D" id="2.160.20.10">
    <property type="entry name" value="Single-stranded right-handed beta-helix, Pectin lyase-like"/>
    <property type="match status" value="2"/>
</dbReference>
<feature type="domain" description="Right handed beta helix" evidence="2">
    <location>
        <begin position="359"/>
        <end position="506"/>
    </location>
</feature>
<sequence length="759" mass="83472">MKNRWLSFLFIAFAAIADAKVEQVFHVAPVPRGSDQSAGTEDAPFATLDRARLAVREYRAATPLRGEIVVELGEGRYELASPVRFNAADSGEPGKTIIYRAAPGKRVILSGGRQVTGWRKEQNGIFTADVGEGVDFRQLWIGSHRAVRARTPNAGNSLKMPVEKRANGFDLPRDVLKSVVLRPNEVEVAVTVAWMHKRLRIARTESAEDPAFVRAVIAEPEWDGVTKQPQGDRVYTGRTYWLENAPEFLDAPGEFYLNRETGILGYRPRPGEVVEQSDVVRPELENLVILEGTFDAPVHDLRFEGISFAHTGWTRPNRSGFVDVQANSLVPVDLTGAVDSQYRHNQRKDRVPAAFQARTADRIVIHGCHFYQLGGTGVMFTGGGDDNVLEGNSFYDLAGGGIEFGEDAAAPVNERVFPRRNRISDNFIAHIGEDYWGSAAILGYYTDATEITRNEIAGIPYTAISQGWGWGNPAAPAASRNNRITHNRVNNYMRRLDDGGGIYTTDRLLGTEIGFNVVERMLTPDEQTKAGGALYLDQFTEGVKVHHNLLTETIRWLFIWNPNIRGNRVEKNYADTAALRNDGTDNVVEPATVFDPRVKPEKAREIENAARISSAFASAREFAPADDVIVDAASLDIHRHGEWKMVDASGSYAGGVAQSVSESASARVWPLLPKDGLYEVSVWKGGATGQFSVRHIGGETTLELNGGPKETITESQGWVSLGQFRFEAGSGAEITLSKSLDAPEQTLTLAAFRLHRVGN</sequence>
<dbReference type="InterPro" id="IPR011050">
    <property type="entry name" value="Pectin_lyase_fold/virulence"/>
</dbReference>
<dbReference type="Pfam" id="PF25275">
    <property type="entry name" value="Golvesin_C"/>
    <property type="match status" value="1"/>
</dbReference>
<feature type="signal peptide" evidence="1">
    <location>
        <begin position="1"/>
        <end position="19"/>
    </location>
</feature>
<evidence type="ECO:0000259" key="4">
    <source>
        <dbReference type="Pfam" id="PF25275"/>
    </source>
</evidence>
<dbReference type="RefSeq" id="WP_096057184.1">
    <property type="nucleotide sequence ID" value="NZ_CP023344.1"/>
</dbReference>
<evidence type="ECO:0000259" key="2">
    <source>
        <dbReference type="Pfam" id="PF13229"/>
    </source>
</evidence>
<dbReference type="InterPro" id="IPR006626">
    <property type="entry name" value="PbH1"/>
</dbReference>
<gene>
    <name evidence="5" type="ORF">CMV30_17245</name>
</gene>
<name>A0A290QA35_9BACT</name>
<keyword evidence="1" id="KW-0732">Signal</keyword>
<dbReference type="OrthoDB" id="9760240at2"/>
<feature type="chain" id="PRO_5012719168" evidence="1">
    <location>
        <begin position="20"/>
        <end position="759"/>
    </location>
</feature>
<proteinExistence type="predicted"/>
<dbReference type="SMART" id="SM00710">
    <property type="entry name" value="PbH1"/>
    <property type="match status" value="4"/>
</dbReference>
<dbReference type="Pfam" id="PF21231">
    <property type="entry name" value="GH141_M"/>
    <property type="match status" value="1"/>
</dbReference>
<dbReference type="EMBL" id="CP023344">
    <property type="protein sequence ID" value="ATC65555.1"/>
    <property type="molecule type" value="Genomic_DNA"/>
</dbReference>
<dbReference type="PANTHER" id="PTHR36453">
    <property type="entry name" value="SECRETED PROTEIN-RELATED"/>
    <property type="match status" value="1"/>
</dbReference>
<reference evidence="5 6" key="1">
    <citation type="submission" date="2017-09" db="EMBL/GenBank/DDBJ databases">
        <title>Complete genome sequence of Verrucomicrobial strain HZ-65, isolated from freshwater.</title>
        <authorList>
            <person name="Choi A."/>
        </authorList>
    </citation>
    <scope>NUCLEOTIDE SEQUENCE [LARGE SCALE GENOMIC DNA]</scope>
    <source>
        <strain evidence="5 6">HZ-65</strain>
    </source>
</reference>
<keyword evidence="6" id="KW-1185">Reference proteome</keyword>
<dbReference type="PANTHER" id="PTHR36453:SF1">
    <property type="entry name" value="RIGHT HANDED BETA HELIX DOMAIN-CONTAINING PROTEIN"/>
    <property type="match status" value="1"/>
</dbReference>
<evidence type="ECO:0000313" key="6">
    <source>
        <dbReference type="Proteomes" id="UP000217265"/>
    </source>
</evidence>
<accession>A0A290QA35</accession>
<protein>
    <submittedName>
        <fullName evidence="5">Uncharacterized protein</fullName>
    </submittedName>
</protein>
<dbReference type="Pfam" id="PF13229">
    <property type="entry name" value="Beta_helix"/>
    <property type="match status" value="1"/>
</dbReference>
<evidence type="ECO:0000313" key="5">
    <source>
        <dbReference type="EMBL" id="ATC65555.1"/>
    </source>
</evidence>
<dbReference type="InterPro" id="IPR033803">
    <property type="entry name" value="CBD-like_Golvesin-Xly"/>
</dbReference>
<feature type="domain" description="GH141-like insertion" evidence="3">
    <location>
        <begin position="132"/>
        <end position="269"/>
    </location>
</feature>
<dbReference type="AlphaFoldDB" id="A0A290QA35"/>